<dbReference type="AlphaFoldDB" id="A0AA36FUI3"/>
<name>A0AA36FUI3_9BILA</name>
<gene>
    <name evidence="1" type="ORF">MSPICULIGERA_LOCUS1650</name>
</gene>
<proteinExistence type="predicted"/>
<evidence type="ECO:0000313" key="2">
    <source>
        <dbReference type="Proteomes" id="UP001177023"/>
    </source>
</evidence>
<dbReference type="EMBL" id="CATQJA010000497">
    <property type="protein sequence ID" value="CAJ0560803.1"/>
    <property type="molecule type" value="Genomic_DNA"/>
</dbReference>
<dbReference type="PANTHER" id="PTHR36520">
    <property type="entry name" value="PROTEIN CBG13000-RELATED"/>
    <property type="match status" value="1"/>
</dbReference>
<protein>
    <submittedName>
        <fullName evidence="1">Uncharacterized protein</fullName>
    </submittedName>
</protein>
<comment type="caution">
    <text evidence="1">The sequence shown here is derived from an EMBL/GenBank/DDBJ whole genome shotgun (WGS) entry which is preliminary data.</text>
</comment>
<reference evidence="1" key="1">
    <citation type="submission" date="2023-06" db="EMBL/GenBank/DDBJ databases">
        <authorList>
            <person name="Delattre M."/>
        </authorList>
    </citation>
    <scope>NUCLEOTIDE SEQUENCE</scope>
    <source>
        <strain evidence="1">AF72</strain>
    </source>
</reference>
<feature type="non-terminal residue" evidence="1">
    <location>
        <position position="1"/>
    </location>
</feature>
<dbReference type="PANTHER" id="PTHR36520:SF2">
    <property type="entry name" value="CONSERVED SECRETED PROTEIN"/>
    <property type="match status" value="1"/>
</dbReference>
<accession>A0AA36FUI3</accession>
<organism evidence="1 2">
    <name type="scientific">Mesorhabditis spiculigera</name>
    <dbReference type="NCBI Taxonomy" id="96644"/>
    <lineage>
        <taxon>Eukaryota</taxon>
        <taxon>Metazoa</taxon>
        <taxon>Ecdysozoa</taxon>
        <taxon>Nematoda</taxon>
        <taxon>Chromadorea</taxon>
        <taxon>Rhabditida</taxon>
        <taxon>Rhabditina</taxon>
        <taxon>Rhabditomorpha</taxon>
        <taxon>Rhabditoidea</taxon>
        <taxon>Rhabditidae</taxon>
        <taxon>Mesorhabditinae</taxon>
        <taxon>Mesorhabditis</taxon>
    </lineage>
</organism>
<keyword evidence="2" id="KW-1185">Reference proteome</keyword>
<sequence length="236" mass="26316">HIGGDLNLAIPSWGILDIYGRFFNRIHDTTTKFGYLNHPVNMMDLEKEDFVELMSNPSSHWNRASPPIERVIQEACRRYGEFTEFGMDSFLSVGQPAEDTAGPDEFDPPCGSNHHNRLYGMLDIKNELPEKDDLVVLDDDEPPLAPSASLEQFLAQNTEIPPATVTVTSTISAPVHTTPSQASKPVPRFVPRDGDMRSIVDRIQDLENHTLRLEAKLDLLIQHLLPGVPIPGNEQG</sequence>
<evidence type="ECO:0000313" key="1">
    <source>
        <dbReference type="EMBL" id="CAJ0560803.1"/>
    </source>
</evidence>
<feature type="non-terminal residue" evidence="1">
    <location>
        <position position="236"/>
    </location>
</feature>
<dbReference type="Proteomes" id="UP001177023">
    <property type="component" value="Unassembled WGS sequence"/>
</dbReference>